<reference evidence="1 2" key="1">
    <citation type="submission" date="2024-04" db="EMBL/GenBank/DDBJ databases">
        <authorList>
            <person name="Rising A."/>
            <person name="Reimegard J."/>
            <person name="Sonavane S."/>
            <person name="Akerstrom W."/>
            <person name="Nylinder S."/>
            <person name="Hedman E."/>
            <person name="Kallberg Y."/>
        </authorList>
    </citation>
    <scope>NUCLEOTIDE SEQUENCE [LARGE SCALE GENOMIC DNA]</scope>
</reference>
<accession>A0AAV2AUG9</accession>
<evidence type="ECO:0000313" key="1">
    <source>
        <dbReference type="EMBL" id="CAL1287502.1"/>
    </source>
</evidence>
<protein>
    <recommendedName>
        <fullName evidence="3">Maturase K</fullName>
    </recommendedName>
</protein>
<keyword evidence="2" id="KW-1185">Reference proteome</keyword>
<name>A0AAV2AUG9_9ARAC</name>
<organism evidence="1 2">
    <name type="scientific">Larinioides sclopetarius</name>
    <dbReference type="NCBI Taxonomy" id="280406"/>
    <lineage>
        <taxon>Eukaryota</taxon>
        <taxon>Metazoa</taxon>
        <taxon>Ecdysozoa</taxon>
        <taxon>Arthropoda</taxon>
        <taxon>Chelicerata</taxon>
        <taxon>Arachnida</taxon>
        <taxon>Araneae</taxon>
        <taxon>Araneomorphae</taxon>
        <taxon>Entelegynae</taxon>
        <taxon>Araneoidea</taxon>
        <taxon>Araneidae</taxon>
        <taxon>Larinioides</taxon>
    </lineage>
</organism>
<dbReference type="Proteomes" id="UP001497382">
    <property type="component" value="Unassembled WGS sequence"/>
</dbReference>
<gene>
    <name evidence="1" type="ORF">LARSCL_LOCUS14861</name>
</gene>
<evidence type="ECO:0000313" key="2">
    <source>
        <dbReference type="Proteomes" id="UP001497382"/>
    </source>
</evidence>
<evidence type="ECO:0008006" key="3">
    <source>
        <dbReference type="Google" id="ProtNLM"/>
    </source>
</evidence>
<sequence>MFSFKECLLFLMHFPSSISNPQGLIQALLSDIVERLCAYIL</sequence>
<dbReference type="AlphaFoldDB" id="A0AAV2AUG9"/>
<dbReference type="EMBL" id="CAXIEN010000218">
    <property type="protein sequence ID" value="CAL1287502.1"/>
    <property type="molecule type" value="Genomic_DNA"/>
</dbReference>
<comment type="caution">
    <text evidence="1">The sequence shown here is derived from an EMBL/GenBank/DDBJ whole genome shotgun (WGS) entry which is preliminary data.</text>
</comment>
<proteinExistence type="predicted"/>